<comment type="similarity">
    <text evidence="1">Belongs to the 'GDSL' lipolytic enzyme family.</text>
</comment>
<gene>
    <name evidence="4" type="ORF">RT723_15630</name>
</gene>
<accession>A0ABU3R412</accession>
<keyword evidence="2" id="KW-0378">Hydrolase</keyword>
<organism evidence="4 5">
    <name type="scientific">Psychrosphaera aquimarina</name>
    <dbReference type="NCBI Taxonomy" id="2044854"/>
    <lineage>
        <taxon>Bacteria</taxon>
        <taxon>Pseudomonadati</taxon>
        <taxon>Pseudomonadota</taxon>
        <taxon>Gammaproteobacteria</taxon>
        <taxon>Alteromonadales</taxon>
        <taxon>Pseudoalteromonadaceae</taxon>
        <taxon>Psychrosphaera</taxon>
    </lineage>
</organism>
<name>A0ABU3R412_9GAMM</name>
<evidence type="ECO:0000256" key="2">
    <source>
        <dbReference type="ARBA" id="ARBA00022801"/>
    </source>
</evidence>
<dbReference type="Gene3D" id="3.40.50.1110">
    <property type="entry name" value="SGNH hydrolase"/>
    <property type="match status" value="1"/>
</dbReference>
<dbReference type="Proteomes" id="UP001257914">
    <property type="component" value="Unassembled WGS sequence"/>
</dbReference>
<dbReference type="RefSeq" id="WP_315948014.1">
    <property type="nucleotide sequence ID" value="NZ_JAWCUA010000010.1"/>
</dbReference>
<dbReference type="Pfam" id="PF13472">
    <property type="entry name" value="Lipase_GDSL_2"/>
    <property type="match status" value="1"/>
</dbReference>
<keyword evidence="5" id="KW-1185">Reference proteome</keyword>
<evidence type="ECO:0000313" key="4">
    <source>
        <dbReference type="EMBL" id="MDU0114393.1"/>
    </source>
</evidence>
<proteinExistence type="inferred from homology"/>
<evidence type="ECO:0000259" key="3">
    <source>
        <dbReference type="Pfam" id="PF13472"/>
    </source>
</evidence>
<dbReference type="PANTHER" id="PTHR43695">
    <property type="entry name" value="PUTATIVE (AFU_ORTHOLOGUE AFUA_2G17250)-RELATED"/>
    <property type="match status" value="1"/>
</dbReference>
<dbReference type="InterPro" id="IPR036514">
    <property type="entry name" value="SGNH_hydro_sf"/>
</dbReference>
<dbReference type="CDD" id="cd01821">
    <property type="entry name" value="Rhamnogalacturan_acetylesterase_like"/>
    <property type="match status" value="1"/>
</dbReference>
<evidence type="ECO:0000313" key="5">
    <source>
        <dbReference type="Proteomes" id="UP001257914"/>
    </source>
</evidence>
<evidence type="ECO:0000256" key="1">
    <source>
        <dbReference type="ARBA" id="ARBA00008668"/>
    </source>
</evidence>
<dbReference type="InterPro" id="IPR037459">
    <property type="entry name" value="RhgT-like"/>
</dbReference>
<sequence>MSKLTNRLSSALLMGALSSFITLFSFHALAIEVFMAGDSTMAIKDPKDYPETGWGMPFAHFFAQDVTVTNLAKNGRSTKTFIAEGLWDKIEQNLKPGDFVFIQFGHNDQSKHKVDRYTSPEQYESNIRNMIHITQNKRASVILMTPITRRHFDDNAQLKLTHPYADIVRNIAKDTNVSFIDMETLTREHFQQQGFTLSALRFMHIKPDLHPNYPNGITDNTHLNQLGAREVAQLVLTELKAQKHPLSKLLRTPDPKHLTYSYKGL</sequence>
<dbReference type="InterPro" id="IPR013830">
    <property type="entry name" value="SGNH_hydro"/>
</dbReference>
<dbReference type="PANTHER" id="PTHR43695:SF1">
    <property type="entry name" value="RHAMNOGALACTURONAN ACETYLESTERASE"/>
    <property type="match status" value="1"/>
</dbReference>
<reference evidence="4 5" key="1">
    <citation type="submission" date="2023-10" db="EMBL/GenBank/DDBJ databases">
        <title>Psychrosphaera aquimaarina strain SW33 isolated from seawater.</title>
        <authorList>
            <person name="Bayburt H."/>
            <person name="Kim J.M."/>
            <person name="Choi B.J."/>
            <person name="Jeon C.O."/>
        </authorList>
    </citation>
    <scope>NUCLEOTIDE SEQUENCE [LARGE SCALE GENOMIC DNA]</scope>
    <source>
        <strain evidence="4 5">KCTC 52743</strain>
    </source>
</reference>
<dbReference type="SUPFAM" id="SSF52266">
    <property type="entry name" value="SGNH hydrolase"/>
    <property type="match status" value="1"/>
</dbReference>
<comment type="caution">
    <text evidence="4">The sequence shown here is derived from an EMBL/GenBank/DDBJ whole genome shotgun (WGS) entry which is preliminary data.</text>
</comment>
<dbReference type="EMBL" id="JAWCUA010000010">
    <property type="protein sequence ID" value="MDU0114393.1"/>
    <property type="molecule type" value="Genomic_DNA"/>
</dbReference>
<protein>
    <submittedName>
        <fullName evidence="4">Rhamnogalacturonan acetylesterase</fullName>
    </submittedName>
</protein>
<feature type="domain" description="SGNH hydrolase-type esterase" evidence="3">
    <location>
        <begin position="37"/>
        <end position="212"/>
    </location>
</feature>